<evidence type="ECO:0000256" key="1">
    <source>
        <dbReference type="SAM" id="Phobius"/>
    </source>
</evidence>
<keyword evidence="1" id="KW-1133">Transmembrane helix</keyword>
<sequence length="303" mass="35245">MIYFGIYLLLSIIATFLISKGNIKEWLLKLAIVTFLPIIGWFIPTVWPNKWLKKDEHFFGNYLDAQVEDLQLEDLNSISKIEKQNELNIISIEEALLVNNVSVRRKVLIDILKEDALQYIDVLKTAVVNEDTETSHYAVTAVIEVKRKLTLLMQKLEVEYSQNRNNSTLAHTYANIIKEYLNSGFLDGQSTKKYQAQFIQIMEQIINNEDATEKTFIDKIHMELAFQDTIAAEQTVKLFKQQYPLNEQAYILAMKIYFETFAVENLRHEIEALKAAPITLSYEALNYVRYWSGVFNANERIIK</sequence>
<feature type="transmembrane region" description="Helical" evidence="1">
    <location>
        <begin position="6"/>
        <end position="23"/>
    </location>
</feature>
<feature type="transmembrane region" description="Helical" evidence="1">
    <location>
        <begin position="30"/>
        <end position="47"/>
    </location>
</feature>
<dbReference type="RefSeq" id="WP_241368101.1">
    <property type="nucleotide sequence ID" value="NZ_JAKZFC010000001.1"/>
</dbReference>
<protein>
    <submittedName>
        <fullName evidence="2">Uncharacterized protein</fullName>
    </submittedName>
</protein>
<proteinExistence type="predicted"/>
<accession>A0ABS9U9Q8</accession>
<gene>
    <name evidence="2" type="ORF">LZ480_04070</name>
</gene>
<dbReference type="EMBL" id="JAKZFC010000001">
    <property type="protein sequence ID" value="MCH7321059.1"/>
    <property type="molecule type" value="Genomic_DNA"/>
</dbReference>
<evidence type="ECO:0000313" key="3">
    <source>
        <dbReference type="Proteomes" id="UP001316087"/>
    </source>
</evidence>
<keyword evidence="3" id="KW-1185">Reference proteome</keyword>
<reference evidence="2 3" key="1">
    <citation type="submission" date="2022-03" db="EMBL/GenBank/DDBJ databases">
        <authorList>
            <person name="Jo J.-H."/>
            <person name="Im W.-T."/>
        </authorList>
    </citation>
    <scope>NUCLEOTIDE SEQUENCE [LARGE SCALE GENOMIC DNA]</scope>
    <source>
        <strain evidence="2 3">MA9</strain>
    </source>
</reference>
<keyword evidence="1" id="KW-0472">Membrane</keyword>
<dbReference type="Proteomes" id="UP001316087">
    <property type="component" value="Unassembled WGS sequence"/>
</dbReference>
<name>A0ABS9U9Q8_9BACL</name>
<keyword evidence="1" id="KW-0812">Transmembrane</keyword>
<evidence type="ECO:0000313" key="2">
    <source>
        <dbReference type="EMBL" id="MCH7321059.1"/>
    </source>
</evidence>
<organism evidence="2 3">
    <name type="scientific">Solibacillus palustris</name>
    <dbReference type="NCBI Taxonomy" id="2908203"/>
    <lineage>
        <taxon>Bacteria</taxon>
        <taxon>Bacillati</taxon>
        <taxon>Bacillota</taxon>
        <taxon>Bacilli</taxon>
        <taxon>Bacillales</taxon>
        <taxon>Caryophanaceae</taxon>
        <taxon>Solibacillus</taxon>
    </lineage>
</organism>
<comment type="caution">
    <text evidence="2">The sequence shown here is derived from an EMBL/GenBank/DDBJ whole genome shotgun (WGS) entry which is preliminary data.</text>
</comment>